<proteinExistence type="predicted"/>
<name>A0A182QA75_9DIPT</name>
<protein>
    <submittedName>
        <fullName evidence="1">Uncharacterized protein</fullName>
    </submittedName>
</protein>
<dbReference type="AlphaFoldDB" id="A0A182QA75"/>
<reference evidence="1" key="2">
    <citation type="submission" date="2020-05" db="UniProtKB">
        <authorList>
            <consortium name="EnsemblMetazoa"/>
        </authorList>
    </citation>
    <scope>IDENTIFICATION</scope>
    <source>
        <strain evidence="1">FAR1</strain>
    </source>
</reference>
<organism evidence="1 2">
    <name type="scientific">Anopheles farauti</name>
    <dbReference type="NCBI Taxonomy" id="69004"/>
    <lineage>
        <taxon>Eukaryota</taxon>
        <taxon>Metazoa</taxon>
        <taxon>Ecdysozoa</taxon>
        <taxon>Arthropoda</taxon>
        <taxon>Hexapoda</taxon>
        <taxon>Insecta</taxon>
        <taxon>Pterygota</taxon>
        <taxon>Neoptera</taxon>
        <taxon>Endopterygota</taxon>
        <taxon>Diptera</taxon>
        <taxon>Nematocera</taxon>
        <taxon>Culicoidea</taxon>
        <taxon>Culicidae</taxon>
        <taxon>Anophelinae</taxon>
        <taxon>Anopheles</taxon>
    </lineage>
</organism>
<dbReference type="EMBL" id="AXCN02001053">
    <property type="status" value="NOT_ANNOTATED_CDS"/>
    <property type="molecule type" value="Genomic_DNA"/>
</dbReference>
<dbReference type="EnsemblMetazoa" id="AFAF006130-RA">
    <property type="protein sequence ID" value="AFAF006130-PA"/>
    <property type="gene ID" value="AFAF006130"/>
</dbReference>
<keyword evidence="2" id="KW-1185">Reference proteome</keyword>
<evidence type="ECO:0000313" key="2">
    <source>
        <dbReference type="Proteomes" id="UP000075886"/>
    </source>
</evidence>
<evidence type="ECO:0000313" key="1">
    <source>
        <dbReference type="EnsemblMetazoa" id="AFAF006130-PA"/>
    </source>
</evidence>
<accession>A0A182QA75</accession>
<reference evidence="2" key="1">
    <citation type="submission" date="2014-01" db="EMBL/GenBank/DDBJ databases">
        <title>The Genome Sequence of Anopheles farauti FAR1 (V2).</title>
        <authorList>
            <consortium name="The Broad Institute Genomics Platform"/>
            <person name="Neafsey D.E."/>
            <person name="Besansky N."/>
            <person name="Howell P."/>
            <person name="Walton C."/>
            <person name="Young S.K."/>
            <person name="Zeng Q."/>
            <person name="Gargeya S."/>
            <person name="Fitzgerald M."/>
            <person name="Haas B."/>
            <person name="Abouelleil A."/>
            <person name="Allen A.W."/>
            <person name="Alvarado L."/>
            <person name="Arachchi H.M."/>
            <person name="Berlin A.M."/>
            <person name="Chapman S.B."/>
            <person name="Gainer-Dewar J."/>
            <person name="Goldberg J."/>
            <person name="Griggs A."/>
            <person name="Gujja S."/>
            <person name="Hansen M."/>
            <person name="Howarth C."/>
            <person name="Imamovic A."/>
            <person name="Ireland A."/>
            <person name="Larimer J."/>
            <person name="McCowan C."/>
            <person name="Murphy C."/>
            <person name="Pearson M."/>
            <person name="Poon T.W."/>
            <person name="Priest M."/>
            <person name="Roberts A."/>
            <person name="Saif S."/>
            <person name="Shea T."/>
            <person name="Sisk P."/>
            <person name="Sykes S."/>
            <person name="Wortman J."/>
            <person name="Nusbaum C."/>
            <person name="Birren B."/>
        </authorList>
    </citation>
    <scope>NUCLEOTIDE SEQUENCE [LARGE SCALE GENOMIC DNA]</scope>
    <source>
        <strain evidence="2">FAR1</strain>
    </source>
</reference>
<dbReference type="Proteomes" id="UP000075886">
    <property type="component" value="Unassembled WGS sequence"/>
</dbReference>
<sequence>MSHRSAGIGRGRALIIVRVAIVRDRQQFLPVSYLAQLDLPTDLVRSHHDGKDVDTIVRERSLGALAHTVSLGHDVLLAGRYDVPPVWVHPDGKDARILSAKAAGVEQPKARVVHHCLRFRRPAVLVGREAVMRLHQVEPGLVRLERIANLAGEGKAL</sequence>
<dbReference type="VEuPathDB" id="VectorBase:AFAF006130"/>